<name>A0AC59ZEX9_RANTA</name>
<gene>
    <name evidence="1" type="ORF">MRATA1EN22A_LOCUS17498</name>
</gene>
<dbReference type="Proteomes" id="UP001162501">
    <property type="component" value="Chromosome 28"/>
</dbReference>
<sequence>MCLVAQLCLPLCDPIDCSLPGSSALGDSPGKNPGVSYHALLQGIFPTQGSNPSLLHCKQILLPSEPLGKPILLVRSTLFRGCGDYVRFEYWELWSLEDILEPAYHTFLPC</sequence>
<dbReference type="EMBL" id="OX596112">
    <property type="protein sequence ID" value="CAN0395296.1"/>
    <property type="molecule type" value="Genomic_DNA"/>
</dbReference>
<protein>
    <submittedName>
        <fullName evidence="1">Uncharacterized protein</fullName>
    </submittedName>
</protein>
<reference evidence="1" key="2">
    <citation type="submission" date="2025-03" db="EMBL/GenBank/DDBJ databases">
        <authorList>
            <consortium name="ELIXIR-Norway"/>
            <consortium name="Elixir Norway"/>
        </authorList>
    </citation>
    <scope>NUCLEOTIDE SEQUENCE</scope>
</reference>
<proteinExistence type="predicted"/>
<organism evidence="1 2">
    <name type="scientific">Rangifer tarandus platyrhynchus</name>
    <name type="common">Svalbard reindeer</name>
    <dbReference type="NCBI Taxonomy" id="3082113"/>
    <lineage>
        <taxon>Eukaryota</taxon>
        <taxon>Metazoa</taxon>
        <taxon>Chordata</taxon>
        <taxon>Craniata</taxon>
        <taxon>Vertebrata</taxon>
        <taxon>Euteleostomi</taxon>
        <taxon>Mammalia</taxon>
        <taxon>Eutheria</taxon>
        <taxon>Laurasiatheria</taxon>
        <taxon>Artiodactyla</taxon>
        <taxon>Ruminantia</taxon>
        <taxon>Pecora</taxon>
        <taxon>Cervidae</taxon>
        <taxon>Odocoileinae</taxon>
        <taxon>Rangifer</taxon>
    </lineage>
</organism>
<reference evidence="1" key="1">
    <citation type="submission" date="2023-05" db="EMBL/GenBank/DDBJ databases">
        <authorList>
            <consortium name="ELIXIR-Norway"/>
        </authorList>
    </citation>
    <scope>NUCLEOTIDE SEQUENCE</scope>
</reference>
<evidence type="ECO:0000313" key="2">
    <source>
        <dbReference type="Proteomes" id="UP001162501"/>
    </source>
</evidence>
<evidence type="ECO:0000313" key="1">
    <source>
        <dbReference type="EMBL" id="CAN0395296.1"/>
    </source>
</evidence>
<accession>A0AC59ZEX9</accession>